<dbReference type="EMBL" id="OX395127">
    <property type="protein sequence ID" value="CAI5767444.1"/>
    <property type="molecule type" value="Genomic_DNA"/>
</dbReference>
<dbReference type="GO" id="GO:0042755">
    <property type="term" value="P:eating behavior"/>
    <property type="evidence" value="ECO:0007669"/>
    <property type="project" value="TreeGrafter"/>
</dbReference>
<evidence type="ECO:0000256" key="7">
    <source>
        <dbReference type="ARBA" id="ARBA00022737"/>
    </source>
</evidence>
<dbReference type="GO" id="GO:0005576">
    <property type="term" value="C:extracellular region"/>
    <property type="evidence" value="ECO:0007669"/>
    <property type="project" value="UniProtKB-SubCell"/>
</dbReference>
<organism evidence="11 12">
    <name type="scientific">Podarcis lilfordi</name>
    <name type="common">Lilford's wall lizard</name>
    <dbReference type="NCBI Taxonomy" id="74358"/>
    <lineage>
        <taxon>Eukaryota</taxon>
        <taxon>Metazoa</taxon>
        <taxon>Chordata</taxon>
        <taxon>Craniata</taxon>
        <taxon>Vertebrata</taxon>
        <taxon>Euteleostomi</taxon>
        <taxon>Lepidosauria</taxon>
        <taxon>Squamata</taxon>
        <taxon>Bifurcata</taxon>
        <taxon>Unidentata</taxon>
        <taxon>Episquamata</taxon>
        <taxon>Laterata</taxon>
        <taxon>Lacertibaenia</taxon>
        <taxon>Lacertidae</taxon>
        <taxon>Podarcis</taxon>
    </lineage>
</organism>
<dbReference type="Proteomes" id="UP001178461">
    <property type="component" value="Chromosome 2"/>
</dbReference>
<dbReference type="GO" id="GO:0032024">
    <property type="term" value="P:positive regulation of insulin secretion"/>
    <property type="evidence" value="ECO:0007669"/>
    <property type="project" value="TreeGrafter"/>
</dbReference>
<dbReference type="GO" id="GO:0014054">
    <property type="term" value="P:positive regulation of gamma-aminobutyric acid secretion"/>
    <property type="evidence" value="ECO:0007669"/>
    <property type="project" value="TreeGrafter"/>
</dbReference>
<dbReference type="GO" id="GO:0009755">
    <property type="term" value="P:hormone-mediated signaling pathway"/>
    <property type="evidence" value="ECO:0007669"/>
    <property type="project" value="UniProtKB-UniRule"/>
</dbReference>
<comment type="similarity">
    <text evidence="2 9">Belongs to the TRH family.</text>
</comment>
<dbReference type="AlphaFoldDB" id="A0AA35JYH4"/>
<dbReference type="GO" id="GO:0030141">
    <property type="term" value="C:secretory granule"/>
    <property type="evidence" value="ECO:0007669"/>
    <property type="project" value="TreeGrafter"/>
</dbReference>
<accession>A0AA35JYH4</accession>
<evidence type="ECO:0000256" key="5">
    <source>
        <dbReference type="ARBA" id="ARBA00022702"/>
    </source>
</evidence>
<feature type="region of interest" description="Disordered" evidence="10">
    <location>
        <begin position="59"/>
        <end position="127"/>
    </location>
</feature>
<dbReference type="InterPro" id="IPR008857">
    <property type="entry name" value="TRH"/>
</dbReference>
<dbReference type="GO" id="GO:0008437">
    <property type="term" value="F:thyrotropin-releasing hormone activity"/>
    <property type="evidence" value="ECO:0007669"/>
    <property type="project" value="InterPro"/>
</dbReference>
<evidence type="ECO:0000256" key="6">
    <source>
        <dbReference type="ARBA" id="ARBA00022729"/>
    </source>
</evidence>
<evidence type="ECO:0000313" key="12">
    <source>
        <dbReference type="Proteomes" id="UP001178461"/>
    </source>
</evidence>
<comment type="subcellular location">
    <subcellularLocation>
        <location evidence="1">Secreted</location>
    </subcellularLocation>
</comment>
<feature type="region of interest" description="Disordered" evidence="10">
    <location>
        <begin position="175"/>
        <end position="202"/>
    </location>
</feature>
<comment type="function">
    <text evidence="9">Functions as a regulator of the biosynthesis of TSH in the anterior pituitary gland and as a neurotransmitter/ neuromodulator in the central and peripheral nervous systems.</text>
</comment>
<feature type="compositionally biased region" description="Basic and acidic residues" evidence="10">
    <location>
        <begin position="242"/>
        <end position="251"/>
    </location>
</feature>
<feature type="chain" id="PRO_5041501455" description="Pro-thyrotropin-releasing hormone" evidence="9">
    <location>
        <begin position="17"/>
        <end position="267"/>
    </location>
</feature>
<evidence type="ECO:0000256" key="9">
    <source>
        <dbReference type="PIRNR" id="PIRNR001795"/>
    </source>
</evidence>
<keyword evidence="4" id="KW-0165">Cleavage on pair of basic residues</keyword>
<feature type="region of interest" description="Disordered" evidence="10">
    <location>
        <begin position="242"/>
        <end position="267"/>
    </location>
</feature>
<dbReference type="PANTHER" id="PTHR17530">
    <property type="entry name" value="PRO-THYROTROPIN-RELEASING HORMONE"/>
    <property type="match status" value="1"/>
</dbReference>
<dbReference type="Pfam" id="PF05438">
    <property type="entry name" value="TRH"/>
    <property type="match status" value="1"/>
</dbReference>
<keyword evidence="12" id="KW-1185">Reference proteome</keyword>
<evidence type="ECO:0000313" key="11">
    <source>
        <dbReference type="EMBL" id="CAI5767444.1"/>
    </source>
</evidence>
<reference evidence="11" key="1">
    <citation type="submission" date="2022-12" db="EMBL/GenBank/DDBJ databases">
        <authorList>
            <person name="Alioto T."/>
            <person name="Alioto T."/>
            <person name="Gomez Garrido J."/>
        </authorList>
    </citation>
    <scope>NUCLEOTIDE SEQUENCE</scope>
</reference>
<evidence type="ECO:0000256" key="8">
    <source>
        <dbReference type="ARBA" id="ARBA00022815"/>
    </source>
</evidence>
<name>A0AA35JYH4_9SAUR</name>
<keyword evidence="7" id="KW-0677">Repeat</keyword>
<evidence type="ECO:0000256" key="10">
    <source>
        <dbReference type="SAM" id="MobiDB-lite"/>
    </source>
</evidence>
<evidence type="ECO:0000256" key="3">
    <source>
        <dbReference type="ARBA" id="ARBA00022525"/>
    </source>
</evidence>
<keyword evidence="5 9" id="KW-0372">Hormone</keyword>
<protein>
    <recommendedName>
        <fullName evidence="9">Pro-thyrotropin-releasing hormone</fullName>
    </recommendedName>
</protein>
<keyword evidence="6 9" id="KW-0732">Signal</keyword>
<feature type="signal peptide" evidence="9">
    <location>
        <begin position="1"/>
        <end position="16"/>
    </location>
</feature>
<dbReference type="GO" id="GO:0014050">
    <property type="term" value="P:negative regulation of glutamate secretion"/>
    <property type="evidence" value="ECO:0007669"/>
    <property type="project" value="TreeGrafter"/>
</dbReference>
<dbReference type="GO" id="GO:0001692">
    <property type="term" value="P:histamine metabolic process"/>
    <property type="evidence" value="ECO:0007669"/>
    <property type="project" value="TreeGrafter"/>
</dbReference>
<feature type="compositionally biased region" description="Basic and acidic residues" evidence="10">
    <location>
        <begin position="86"/>
        <end position="101"/>
    </location>
</feature>
<gene>
    <name evidence="11" type="ORF">PODLI_1B035165</name>
</gene>
<evidence type="ECO:0000256" key="4">
    <source>
        <dbReference type="ARBA" id="ARBA00022685"/>
    </source>
</evidence>
<proteinExistence type="inferred from homology"/>
<dbReference type="PANTHER" id="PTHR17530:SF2">
    <property type="entry name" value="PRO-THYROTROPIN-RELEASING HORMONE"/>
    <property type="match status" value="1"/>
</dbReference>
<sequence length="267" mass="31038">MTSVQRLLLLLSLAFASVCVNVGQPFPEGVENEGKSNLDGILQRAESIILKSILKKVDNDKEDPNKEPGAFQPDWISKRQHPGKRSLYDLEKKQHPGKREDVDEESYGETVKRQHPGKREEEDEFDPYLEVQKRQHPGRRYLREQYLDLPSSSQLAYLDEFSKRQHPGRRYLTYSKRQHPGKRSWEEEIDEGEQNLEKRQHPGKRYLVDAEIPDYTTVPCEPQDSFECSKGSLLLELLDNASKGRVEEKRQHPGRRSSWDGALEEEE</sequence>
<evidence type="ECO:0000256" key="1">
    <source>
        <dbReference type="ARBA" id="ARBA00004613"/>
    </source>
</evidence>
<dbReference type="PIRSF" id="PIRSF001795">
    <property type="entry name" value="TRH"/>
    <property type="match status" value="1"/>
</dbReference>
<evidence type="ECO:0000256" key="2">
    <source>
        <dbReference type="ARBA" id="ARBA00010437"/>
    </source>
</evidence>
<keyword evidence="3 9" id="KW-0964">Secreted</keyword>
<keyword evidence="8" id="KW-0027">Amidation</keyword>